<keyword evidence="3" id="KW-1185">Reference proteome</keyword>
<reference evidence="2 3" key="1">
    <citation type="submission" date="2016-11" db="EMBL/GenBank/DDBJ databases">
        <authorList>
            <person name="Jaros S."/>
            <person name="Januszkiewicz K."/>
            <person name="Wedrychowicz H."/>
        </authorList>
    </citation>
    <scope>NUCLEOTIDE SEQUENCE [LARGE SCALE GENOMIC DNA]</scope>
    <source>
        <strain evidence="2 3">DSM 21758</strain>
    </source>
</reference>
<gene>
    <name evidence="2" type="ORF">SAMN02745163_01895</name>
</gene>
<dbReference type="InterPro" id="IPR047111">
    <property type="entry name" value="YbaP-like"/>
</dbReference>
<dbReference type="CDD" id="cd14789">
    <property type="entry name" value="Tiki"/>
    <property type="match status" value="1"/>
</dbReference>
<dbReference type="AlphaFoldDB" id="A0A1M6J2W2"/>
<dbReference type="RefSeq" id="WP_072986433.1">
    <property type="nucleotide sequence ID" value="NZ_FQZB01000008.1"/>
</dbReference>
<proteinExistence type="predicted"/>
<accession>A0A1M6J2W2</accession>
<dbReference type="PANTHER" id="PTHR40590:SF1">
    <property type="entry name" value="CYTOPLASMIC PROTEIN"/>
    <property type="match status" value="1"/>
</dbReference>
<dbReference type="InterPro" id="IPR002816">
    <property type="entry name" value="TraB/PrgY/GumN_fam"/>
</dbReference>
<dbReference type="STRING" id="1121302.SAMN02745163_01895"/>
<name>A0A1M6J2W2_9CLOT</name>
<evidence type="ECO:0000256" key="1">
    <source>
        <dbReference type="SAM" id="SignalP"/>
    </source>
</evidence>
<dbReference type="EMBL" id="FQZB01000008">
    <property type="protein sequence ID" value="SHJ41007.1"/>
    <property type="molecule type" value="Genomic_DNA"/>
</dbReference>
<feature type="chain" id="PRO_5013359595" description="TraB family protein" evidence="1">
    <location>
        <begin position="24"/>
        <end position="303"/>
    </location>
</feature>
<keyword evidence="1" id="KW-0732">Signal</keyword>
<protein>
    <recommendedName>
        <fullName evidence="4">TraB family protein</fullName>
    </recommendedName>
</protein>
<evidence type="ECO:0000313" key="3">
    <source>
        <dbReference type="Proteomes" id="UP000184310"/>
    </source>
</evidence>
<dbReference type="PANTHER" id="PTHR40590">
    <property type="entry name" value="CYTOPLASMIC PROTEIN-RELATED"/>
    <property type="match status" value="1"/>
</dbReference>
<organism evidence="2 3">
    <name type="scientific">Clostridium cavendishii DSM 21758</name>
    <dbReference type="NCBI Taxonomy" id="1121302"/>
    <lineage>
        <taxon>Bacteria</taxon>
        <taxon>Bacillati</taxon>
        <taxon>Bacillota</taxon>
        <taxon>Clostridia</taxon>
        <taxon>Eubacteriales</taxon>
        <taxon>Clostridiaceae</taxon>
        <taxon>Clostridium</taxon>
    </lineage>
</organism>
<dbReference type="Pfam" id="PF01963">
    <property type="entry name" value="TraB_PrgY_gumN"/>
    <property type="match status" value="1"/>
</dbReference>
<dbReference type="OrthoDB" id="357294at2"/>
<evidence type="ECO:0000313" key="2">
    <source>
        <dbReference type="EMBL" id="SHJ41007.1"/>
    </source>
</evidence>
<dbReference type="PROSITE" id="PS51257">
    <property type="entry name" value="PROKAR_LIPOPROTEIN"/>
    <property type="match status" value="1"/>
</dbReference>
<evidence type="ECO:0008006" key="4">
    <source>
        <dbReference type="Google" id="ProtNLM"/>
    </source>
</evidence>
<dbReference type="Proteomes" id="UP000184310">
    <property type="component" value="Unassembled WGS sequence"/>
</dbReference>
<sequence length="303" mass="34688">MKKILSKTLISILLLSFSISFLGCEKPKKTETATTTKGFIWKVTSNDKHLYLVGTMHPSPKDCNFFNESINKIIDESSGIAVECNMKKDNNFQSKALSLINLSKGTIEDSLTKDEISKLKQLCKDNDINYDDIKKLSPLGILQTFQNKLLNKIDFTGPSFDSLLINEFNGKKKEIVELESVDFQLDLSSKIYNIDTLKKCLNEDNNKSNNIDKENVIKLFDAFKDGSLSYPEESIREDKKNPEYYKLLVYDRNINMTSKIENLLNSGKVYMVAVGYKHYVGEDSIIEHLKEKGYKIERLLPFE</sequence>
<feature type="signal peptide" evidence="1">
    <location>
        <begin position="1"/>
        <end position="23"/>
    </location>
</feature>